<evidence type="ECO:0000259" key="4">
    <source>
        <dbReference type="PROSITE" id="PS50110"/>
    </source>
</evidence>
<gene>
    <name evidence="5" type="ORF">IQ260_03975</name>
</gene>
<dbReference type="PANTHER" id="PTHR44591">
    <property type="entry name" value="STRESS RESPONSE REGULATOR PROTEIN 1"/>
    <property type="match status" value="1"/>
</dbReference>
<dbReference type="PANTHER" id="PTHR44591:SF23">
    <property type="entry name" value="CHEY SUBFAMILY"/>
    <property type="match status" value="1"/>
</dbReference>
<keyword evidence="1 2" id="KW-0597">Phosphoprotein</keyword>
<organism evidence="5 6">
    <name type="scientific">Leptolyngbya cf. ectocarpi LEGE 11479</name>
    <dbReference type="NCBI Taxonomy" id="1828722"/>
    <lineage>
        <taxon>Bacteria</taxon>
        <taxon>Bacillati</taxon>
        <taxon>Cyanobacteriota</taxon>
        <taxon>Cyanophyceae</taxon>
        <taxon>Leptolyngbyales</taxon>
        <taxon>Leptolyngbyaceae</taxon>
        <taxon>Leptolyngbya group</taxon>
        <taxon>Leptolyngbya</taxon>
    </lineage>
</organism>
<evidence type="ECO:0000313" key="5">
    <source>
        <dbReference type="EMBL" id="MBE9065806.1"/>
    </source>
</evidence>
<evidence type="ECO:0000256" key="2">
    <source>
        <dbReference type="PROSITE-ProRule" id="PRU00169"/>
    </source>
</evidence>
<dbReference type="Proteomes" id="UP000615026">
    <property type="component" value="Unassembled WGS sequence"/>
</dbReference>
<feature type="compositionally biased region" description="Polar residues" evidence="3">
    <location>
        <begin position="65"/>
        <end position="79"/>
    </location>
</feature>
<keyword evidence="6" id="KW-1185">Reference proteome</keyword>
<evidence type="ECO:0000256" key="3">
    <source>
        <dbReference type="SAM" id="MobiDB-lite"/>
    </source>
</evidence>
<dbReference type="PROSITE" id="PS50110">
    <property type="entry name" value="RESPONSE_REGULATORY"/>
    <property type="match status" value="1"/>
</dbReference>
<dbReference type="InterPro" id="IPR001789">
    <property type="entry name" value="Sig_transdc_resp-reg_receiver"/>
</dbReference>
<sequence length="228" mass="25242">MSPTDQEAWQKVLQSDCDDYCLKPVGFTYLLGKIQRLVGHVFSANQSEVNEEASFSRDLGFQNKQASHVPSPISSNNSKPEPLSKSVSAKPLVIYIEDHQADSLAMAKIVQNKGYSYANIVNPLEALPKLLELKPKLIFLDLVMPLVNGYELCAQIRRMSVFKTIPIIIVTNNDGIADRVRAKVVGASGFLGKPIRPKRVGKVLAKYLQPVSNVTQDNTDQPDFSPLF</sequence>
<protein>
    <submittedName>
        <fullName evidence="5">Response regulator</fullName>
    </submittedName>
</protein>
<feature type="domain" description="Response regulatory" evidence="4">
    <location>
        <begin position="92"/>
        <end position="208"/>
    </location>
</feature>
<feature type="region of interest" description="Disordered" evidence="3">
    <location>
        <begin position="65"/>
        <end position="84"/>
    </location>
</feature>
<comment type="caution">
    <text evidence="5">The sequence shown here is derived from an EMBL/GenBank/DDBJ whole genome shotgun (WGS) entry which is preliminary data.</text>
</comment>
<dbReference type="SUPFAM" id="SSF52172">
    <property type="entry name" value="CheY-like"/>
    <property type="match status" value="1"/>
</dbReference>
<accession>A0A928X1S6</accession>
<reference evidence="5" key="1">
    <citation type="submission" date="2020-10" db="EMBL/GenBank/DDBJ databases">
        <authorList>
            <person name="Castelo-Branco R."/>
            <person name="Eusebio N."/>
            <person name="Adriana R."/>
            <person name="Vieira A."/>
            <person name="Brugerolle De Fraissinette N."/>
            <person name="Rezende De Castro R."/>
            <person name="Schneider M.P."/>
            <person name="Vasconcelos V."/>
            <person name="Leao P.N."/>
        </authorList>
    </citation>
    <scope>NUCLEOTIDE SEQUENCE</scope>
    <source>
        <strain evidence="5">LEGE 11479</strain>
    </source>
</reference>
<dbReference type="InterPro" id="IPR050595">
    <property type="entry name" value="Bact_response_regulator"/>
</dbReference>
<proteinExistence type="predicted"/>
<evidence type="ECO:0000313" key="6">
    <source>
        <dbReference type="Proteomes" id="UP000615026"/>
    </source>
</evidence>
<dbReference type="Gene3D" id="3.40.50.2300">
    <property type="match status" value="1"/>
</dbReference>
<dbReference type="InterPro" id="IPR011006">
    <property type="entry name" value="CheY-like_superfamily"/>
</dbReference>
<dbReference type="AlphaFoldDB" id="A0A928X1S6"/>
<dbReference type="GO" id="GO:0000160">
    <property type="term" value="P:phosphorelay signal transduction system"/>
    <property type="evidence" value="ECO:0007669"/>
    <property type="project" value="InterPro"/>
</dbReference>
<dbReference type="SMART" id="SM00448">
    <property type="entry name" value="REC"/>
    <property type="match status" value="1"/>
</dbReference>
<dbReference type="Pfam" id="PF00072">
    <property type="entry name" value="Response_reg"/>
    <property type="match status" value="1"/>
</dbReference>
<name>A0A928X1S6_LEPEC</name>
<dbReference type="EMBL" id="JADEXP010000019">
    <property type="protein sequence ID" value="MBE9065806.1"/>
    <property type="molecule type" value="Genomic_DNA"/>
</dbReference>
<evidence type="ECO:0000256" key="1">
    <source>
        <dbReference type="ARBA" id="ARBA00022553"/>
    </source>
</evidence>
<feature type="modified residue" description="4-aspartylphosphate" evidence="2">
    <location>
        <position position="141"/>
    </location>
</feature>